<gene>
    <name evidence="1" type="ORF">GE061_004715</name>
</gene>
<sequence>MTFETELAKAKRGWIAAGENNTCVRFNAWLPSAHLASLHSVLKHARPLIFSSCSLPKIAYFEETRTIFLDGWMFYNSVLHNYIEIYPGHLEAA</sequence>
<proteinExistence type="predicted"/>
<accession>A0A6A4INY0</accession>
<reference evidence="1" key="1">
    <citation type="journal article" date="2021" name="Mol. Ecol. Resour.">
        <title>Apolygus lucorum genome provides insights into omnivorousness and mesophyll feeding.</title>
        <authorList>
            <person name="Liu Y."/>
            <person name="Liu H."/>
            <person name="Wang H."/>
            <person name="Huang T."/>
            <person name="Liu B."/>
            <person name="Yang B."/>
            <person name="Yin L."/>
            <person name="Li B."/>
            <person name="Zhang Y."/>
            <person name="Zhang S."/>
            <person name="Jiang F."/>
            <person name="Zhang X."/>
            <person name="Ren Y."/>
            <person name="Wang B."/>
            <person name="Wang S."/>
            <person name="Lu Y."/>
            <person name="Wu K."/>
            <person name="Fan W."/>
            <person name="Wang G."/>
        </authorList>
    </citation>
    <scope>NUCLEOTIDE SEQUENCE</scope>
    <source>
        <strain evidence="1">12Hb</strain>
    </source>
</reference>
<dbReference type="EMBL" id="WIXP02000012">
    <property type="protein sequence ID" value="KAF6202317.1"/>
    <property type="molecule type" value="Genomic_DNA"/>
</dbReference>
<evidence type="ECO:0000313" key="1">
    <source>
        <dbReference type="EMBL" id="KAF6202317.1"/>
    </source>
</evidence>
<keyword evidence="2" id="KW-1185">Reference proteome</keyword>
<protein>
    <submittedName>
        <fullName evidence="1">Uncharacterized protein</fullName>
    </submittedName>
</protein>
<evidence type="ECO:0000313" key="2">
    <source>
        <dbReference type="Proteomes" id="UP000466442"/>
    </source>
</evidence>
<organism evidence="1 2">
    <name type="scientific">Apolygus lucorum</name>
    <name type="common">Small green plant bug</name>
    <name type="synonym">Lygocoris lucorum</name>
    <dbReference type="NCBI Taxonomy" id="248454"/>
    <lineage>
        <taxon>Eukaryota</taxon>
        <taxon>Metazoa</taxon>
        <taxon>Ecdysozoa</taxon>
        <taxon>Arthropoda</taxon>
        <taxon>Hexapoda</taxon>
        <taxon>Insecta</taxon>
        <taxon>Pterygota</taxon>
        <taxon>Neoptera</taxon>
        <taxon>Paraneoptera</taxon>
        <taxon>Hemiptera</taxon>
        <taxon>Heteroptera</taxon>
        <taxon>Panheteroptera</taxon>
        <taxon>Cimicomorpha</taxon>
        <taxon>Miridae</taxon>
        <taxon>Mirini</taxon>
        <taxon>Apolygus</taxon>
    </lineage>
</organism>
<name>A0A6A4INY0_APOLU</name>
<comment type="caution">
    <text evidence="1">The sequence shown here is derived from an EMBL/GenBank/DDBJ whole genome shotgun (WGS) entry which is preliminary data.</text>
</comment>
<dbReference type="Proteomes" id="UP000466442">
    <property type="component" value="Linkage Group LG12"/>
</dbReference>
<dbReference type="AlphaFoldDB" id="A0A6A4INY0"/>